<evidence type="ECO:0000313" key="4">
    <source>
        <dbReference type="EMBL" id="CAG8549374.1"/>
    </source>
</evidence>
<keyword evidence="1" id="KW-0539">Nucleus</keyword>
<proteinExistence type="predicted"/>
<evidence type="ECO:0000256" key="1">
    <source>
        <dbReference type="PROSITE-ProRule" id="PRU00267"/>
    </source>
</evidence>
<accession>A0A9N9AY89</accession>
<keyword evidence="1" id="KW-0238">DNA-binding</keyword>
<feature type="DNA-binding region" description="HMG box" evidence="1">
    <location>
        <begin position="167"/>
        <end position="220"/>
    </location>
</feature>
<dbReference type="Proteomes" id="UP000789508">
    <property type="component" value="Unassembled WGS sequence"/>
</dbReference>
<dbReference type="Pfam" id="PF00505">
    <property type="entry name" value="HMG_box"/>
    <property type="match status" value="1"/>
</dbReference>
<organism evidence="4 5">
    <name type="scientific">Ambispora leptoticha</name>
    <dbReference type="NCBI Taxonomy" id="144679"/>
    <lineage>
        <taxon>Eukaryota</taxon>
        <taxon>Fungi</taxon>
        <taxon>Fungi incertae sedis</taxon>
        <taxon>Mucoromycota</taxon>
        <taxon>Glomeromycotina</taxon>
        <taxon>Glomeromycetes</taxon>
        <taxon>Archaeosporales</taxon>
        <taxon>Ambisporaceae</taxon>
        <taxon>Ambispora</taxon>
    </lineage>
</organism>
<comment type="caution">
    <text evidence="4">The sequence shown here is derived from an EMBL/GenBank/DDBJ whole genome shotgun (WGS) entry which is preliminary data.</text>
</comment>
<feature type="region of interest" description="Disordered" evidence="2">
    <location>
        <begin position="241"/>
        <end position="266"/>
    </location>
</feature>
<dbReference type="InterPro" id="IPR009071">
    <property type="entry name" value="HMG_box_dom"/>
</dbReference>
<dbReference type="GO" id="GO:0003677">
    <property type="term" value="F:DNA binding"/>
    <property type="evidence" value="ECO:0007669"/>
    <property type="project" value="UniProtKB-UniRule"/>
</dbReference>
<keyword evidence="5" id="KW-1185">Reference proteome</keyword>
<dbReference type="Gene3D" id="1.10.30.10">
    <property type="entry name" value="High mobility group box domain"/>
    <property type="match status" value="2"/>
</dbReference>
<evidence type="ECO:0000313" key="5">
    <source>
        <dbReference type="Proteomes" id="UP000789508"/>
    </source>
</evidence>
<reference evidence="4" key="1">
    <citation type="submission" date="2021-06" db="EMBL/GenBank/DDBJ databases">
        <authorList>
            <person name="Kallberg Y."/>
            <person name="Tangrot J."/>
            <person name="Rosling A."/>
        </authorList>
    </citation>
    <scope>NUCLEOTIDE SEQUENCE</scope>
    <source>
        <strain evidence="4">FL130A</strain>
    </source>
</reference>
<dbReference type="EMBL" id="CAJVPS010001753">
    <property type="protein sequence ID" value="CAG8549374.1"/>
    <property type="molecule type" value="Genomic_DNA"/>
</dbReference>
<feature type="DNA-binding region" description="HMG box" evidence="1">
    <location>
        <begin position="70"/>
        <end position="130"/>
    </location>
</feature>
<dbReference type="PROSITE" id="PS50118">
    <property type="entry name" value="HMG_BOX_2"/>
    <property type="match status" value="2"/>
</dbReference>
<dbReference type="GO" id="GO:0005634">
    <property type="term" value="C:nucleus"/>
    <property type="evidence" value="ECO:0007669"/>
    <property type="project" value="UniProtKB-UniRule"/>
</dbReference>
<protein>
    <submittedName>
        <fullName evidence="4">4031_t:CDS:1</fullName>
    </submittedName>
</protein>
<dbReference type="InterPro" id="IPR036910">
    <property type="entry name" value="HMG_box_dom_sf"/>
</dbReference>
<evidence type="ECO:0000256" key="2">
    <source>
        <dbReference type="SAM" id="MobiDB-lite"/>
    </source>
</evidence>
<dbReference type="SUPFAM" id="SSF47095">
    <property type="entry name" value="HMG-box"/>
    <property type="match status" value="2"/>
</dbReference>
<evidence type="ECO:0000259" key="3">
    <source>
        <dbReference type="PROSITE" id="PS50118"/>
    </source>
</evidence>
<gene>
    <name evidence="4" type="ORF">ALEPTO_LOCUS5800</name>
</gene>
<sequence length="328" mass="38329">MNYNYVDNRTYHFVSQPNIYQNAPKQSSIDNRTKQNYHFVPPQSLCDNRTDQTVVAEYYKIPSINDFKELKKKCATFILFRKKINEALRKSGRVRTAAQISKLASELWKNTRPAEKKKYNQISARLTQQHVSLPAAPDLSTEEPENFEVEWPPEFDFETIYKNNKFKKKPPNGFLFFRNKYLERLKQLEIKRPMKIVSKMASKAWKNLPKYKRDSYEKIAIYYITTFLPLNNCTGIKKQRTHKCEPDKRASISKPKGGSKQKSQHHIVSVPGENYEQAATFQSSPISPETTEESCETEVNFQNSSINFDFGLTEENFEANQIFLSYPE</sequence>
<dbReference type="AlphaFoldDB" id="A0A9N9AY89"/>
<feature type="domain" description="HMG box" evidence="3">
    <location>
        <begin position="70"/>
        <end position="130"/>
    </location>
</feature>
<name>A0A9N9AY89_9GLOM</name>
<feature type="domain" description="HMG box" evidence="3">
    <location>
        <begin position="167"/>
        <end position="220"/>
    </location>
</feature>